<gene>
    <name evidence="3" type="ORF">DC3_12480</name>
</gene>
<dbReference type="InterPro" id="IPR009061">
    <property type="entry name" value="DNA-bd_dom_put_sf"/>
</dbReference>
<dbReference type="Pfam" id="PF13411">
    <property type="entry name" value="MerR_1"/>
    <property type="match status" value="1"/>
</dbReference>
<dbReference type="PANTHER" id="PTHR30204:SF97">
    <property type="entry name" value="MERR FAMILY REGULATORY PROTEIN"/>
    <property type="match status" value="1"/>
</dbReference>
<dbReference type="InterPro" id="IPR000551">
    <property type="entry name" value="MerR-type_HTH_dom"/>
</dbReference>
<dbReference type="CDD" id="cd01107">
    <property type="entry name" value="HTH_BmrR"/>
    <property type="match status" value="1"/>
</dbReference>
<dbReference type="Gene3D" id="3.20.80.10">
    <property type="entry name" value="Regulatory factor, effector binding domain"/>
    <property type="match status" value="1"/>
</dbReference>
<sequence>MLRQMPMVKLLSIGQFARLAGLTPRMLRCYEQQGLLVPHRTDSGTGYRYYQPEQLSTAVYIRTLRRTDLGLKQIQRVLKAPMVHRLSLLQKHQANVEQKIMVLHQALEELRHLQGNNAELYPVTQATRPTHFSLSLQLEVTIDQVDAARVFALHQLQKHLQEQQLQAAGPPYAQYLLPSSPGLPPSFPQRWQTPVVYPMTFGVPVEQVVLDEPPLVFKQHPEVQVLSTLHFGGYEPIHLALQHIALQASQRDLQLTRHVREVYHLHALATHNSNAYQTELQVELPS</sequence>
<evidence type="ECO:0000256" key="1">
    <source>
        <dbReference type="ARBA" id="ARBA00023125"/>
    </source>
</evidence>
<evidence type="ECO:0000313" key="4">
    <source>
        <dbReference type="Proteomes" id="UP000321306"/>
    </source>
</evidence>
<organism evidence="3 4">
    <name type="scientific">Deinococcus cellulosilyticus (strain DSM 18568 / NBRC 106333 / KACC 11606 / 5516J-15)</name>
    <dbReference type="NCBI Taxonomy" id="1223518"/>
    <lineage>
        <taxon>Bacteria</taxon>
        <taxon>Thermotogati</taxon>
        <taxon>Deinococcota</taxon>
        <taxon>Deinococci</taxon>
        <taxon>Deinococcales</taxon>
        <taxon>Deinococcaceae</taxon>
        <taxon>Deinococcus</taxon>
    </lineage>
</organism>
<proteinExistence type="predicted"/>
<comment type="caution">
    <text evidence="3">The sequence shown here is derived from an EMBL/GenBank/DDBJ whole genome shotgun (WGS) entry which is preliminary data.</text>
</comment>
<dbReference type="Proteomes" id="UP000321306">
    <property type="component" value="Unassembled WGS sequence"/>
</dbReference>
<keyword evidence="4" id="KW-1185">Reference proteome</keyword>
<evidence type="ECO:0000313" key="3">
    <source>
        <dbReference type="EMBL" id="GEM45613.1"/>
    </source>
</evidence>
<reference evidence="3 4" key="1">
    <citation type="submission" date="2019-07" db="EMBL/GenBank/DDBJ databases">
        <title>Whole genome shotgun sequence of Deinococcus cellulosilyticus NBRC 106333.</title>
        <authorList>
            <person name="Hosoyama A."/>
            <person name="Uohara A."/>
            <person name="Ohji S."/>
            <person name="Ichikawa N."/>
        </authorList>
    </citation>
    <scope>NUCLEOTIDE SEQUENCE [LARGE SCALE GENOMIC DNA]</scope>
    <source>
        <strain evidence="3 4">NBRC 106333</strain>
    </source>
</reference>
<dbReference type="SUPFAM" id="SSF46955">
    <property type="entry name" value="Putative DNA-binding domain"/>
    <property type="match status" value="1"/>
</dbReference>
<dbReference type="SMART" id="SM00422">
    <property type="entry name" value="HTH_MERR"/>
    <property type="match status" value="1"/>
</dbReference>
<name>A0A511MYG7_DEIC1</name>
<dbReference type="InterPro" id="IPR047057">
    <property type="entry name" value="MerR_fam"/>
</dbReference>
<dbReference type="PROSITE" id="PS00552">
    <property type="entry name" value="HTH_MERR_1"/>
    <property type="match status" value="1"/>
</dbReference>
<accession>A0A511MYG7</accession>
<dbReference type="AlphaFoldDB" id="A0A511MYG7"/>
<dbReference type="PANTHER" id="PTHR30204">
    <property type="entry name" value="REDOX-CYCLING DRUG-SENSING TRANSCRIPTIONAL ACTIVATOR SOXR"/>
    <property type="match status" value="1"/>
</dbReference>
<keyword evidence="1" id="KW-0238">DNA-binding</keyword>
<dbReference type="Gene3D" id="1.10.1660.10">
    <property type="match status" value="1"/>
</dbReference>
<dbReference type="PROSITE" id="PS50937">
    <property type="entry name" value="HTH_MERR_2"/>
    <property type="match status" value="1"/>
</dbReference>
<feature type="domain" description="HTH merR-type" evidence="2">
    <location>
        <begin position="10"/>
        <end position="80"/>
    </location>
</feature>
<dbReference type="GO" id="GO:0003700">
    <property type="term" value="F:DNA-binding transcription factor activity"/>
    <property type="evidence" value="ECO:0007669"/>
    <property type="project" value="InterPro"/>
</dbReference>
<dbReference type="InterPro" id="IPR011256">
    <property type="entry name" value="Reg_factor_effector_dom_sf"/>
</dbReference>
<evidence type="ECO:0000259" key="2">
    <source>
        <dbReference type="PROSITE" id="PS50937"/>
    </source>
</evidence>
<dbReference type="GO" id="GO:0003677">
    <property type="term" value="F:DNA binding"/>
    <property type="evidence" value="ECO:0007669"/>
    <property type="project" value="UniProtKB-KW"/>
</dbReference>
<protein>
    <submittedName>
        <fullName evidence="3">MerR family transcriptional regulator</fullName>
    </submittedName>
</protein>
<dbReference type="EMBL" id="BJXB01000004">
    <property type="protein sequence ID" value="GEM45613.1"/>
    <property type="molecule type" value="Genomic_DNA"/>
</dbReference>